<dbReference type="RefSeq" id="WP_105353279.1">
    <property type="nucleotide sequence ID" value="NZ_PUIA01000035.1"/>
</dbReference>
<comment type="caution">
    <text evidence="3">The sequence shown here is derived from an EMBL/GenBank/DDBJ whole genome shotgun (WGS) entry which is preliminary data.</text>
</comment>
<dbReference type="SMART" id="SM00367">
    <property type="entry name" value="LRR_CC"/>
    <property type="match status" value="4"/>
</dbReference>
<dbReference type="GO" id="GO:0031146">
    <property type="term" value="P:SCF-dependent proteasomal ubiquitin-dependent protein catabolic process"/>
    <property type="evidence" value="ECO:0007669"/>
    <property type="project" value="TreeGrafter"/>
</dbReference>
<keyword evidence="1" id="KW-0812">Transmembrane</keyword>
<dbReference type="PANTHER" id="PTHR13318">
    <property type="entry name" value="PARTNER OF PAIRED, ISOFORM B-RELATED"/>
    <property type="match status" value="1"/>
</dbReference>
<protein>
    <recommendedName>
        <fullName evidence="2">F-box/LRR-repeat protein 15-like leucin rich repeat domain-containing protein</fullName>
    </recommendedName>
</protein>
<dbReference type="InterPro" id="IPR032675">
    <property type="entry name" value="LRR_dom_sf"/>
</dbReference>
<organism evidence="3 4">
    <name type="scientific">Blastopirellula marina</name>
    <dbReference type="NCBI Taxonomy" id="124"/>
    <lineage>
        <taxon>Bacteria</taxon>
        <taxon>Pseudomonadati</taxon>
        <taxon>Planctomycetota</taxon>
        <taxon>Planctomycetia</taxon>
        <taxon>Pirellulales</taxon>
        <taxon>Pirellulaceae</taxon>
        <taxon>Blastopirellula</taxon>
    </lineage>
</organism>
<keyword evidence="1" id="KW-0472">Membrane</keyword>
<dbReference type="SUPFAM" id="SSF52058">
    <property type="entry name" value="L domain-like"/>
    <property type="match status" value="1"/>
</dbReference>
<evidence type="ECO:0000313" key="4">
    <source>
        <dbReference type="Proteomes" id="UP000240009"/>
    </source>
</evidence>
<dbReference type="GO" id="GO:0019005">
    <property type="term" value="C:SCF ubiquitin ligase complex"/>
    <property type="evidence" value="ECO:0007669"/>
    <property type="project" value="TreeGrafter"/>
</dbReference>
<dbReference type="InterPro" id="IPR057207">
    <property type="entry name" value="FBXL15_LRR"/>
</dbReference>
<dbReference type="EMBL" id="PUIA01000035">
    <property type="protein sequence ID" value="PQO33480.1"/>
    <property type="molecule type" value="Genomic_DNA"/>
</dbReference>
<dbReference type="InterPro" id="IPR001611">
    <property type="entry name" value="Leu-rich_rpt"/>
</dbReference>
<reference evidence="3 4" key="1">
    <citation type="submission" date="2018-02" db="EMBL/GenBank/DDBJ databases">
        <title>Comparative genomes isolates from brazilian mangrove.</title>
        <authorList>
            <person name="Araujo J.E."/>
            <person name="Taketani R.G."/>
            <person name="Silva M.C.P."/>
            <person name="Loureco M.V."/>
            <person name="Andreote F.D."/>
        </authorList>
    </citation>
    <scope>NUCLEOTIDE SEQUENCE [LARGE SCALE GENOMIC DNA]</scope>
    <source>
        <strain evidence="3 4">HEX-2 MGV</strain>
    </source>
</reference>
<evidence type="ECO:0000256" key="1">
    <source>
        <dbReference type="SAM" id="Phobius"/>
    </source>
</evidence>
<proteinExistence type="predicted"/>
<dbReference type="PANTHER" id="PTHR13318:SF190">
    <property type="entry name" value="PARTNER OF PAIRED, ISOFORM B"/>
    <property type="match status" value="1"/>
</dbReference>
<keyword evidence="1" id="KW-1133">Transmembrane helix</keyword>
<accession>A0A2S8FNB9</accession>
<dbReference type="InterPro" id="IPR006553">
    <property type="entry name" value="Leu-rich_rpt_Cys-con_subtyp"/>
</dbReference>
<name>A0A2S8FNB9_9BACT</name>
<dbReference type="OrthoDB" id="255109at2"/>
<evidence type="ECO:0000259" key="2">
    <source>
        <dbReference type="Pfam" id="PF25372"/>
    </source>
</evidence>
<dbReference type="AlphaFoldDB" id="A0A2S8FNB9"/>
<dbReference type="Proteomes" id="UP000240009">
    <property type="component" value="Unassembled WGS sequence"/>
</dbReference>
<gene>
    <name evidence="3" type="ORF">C5Y96_11620</name>
</gene>
<dbReference type="Pfam" id="PF25372">
    <property type="entry name" value="DUF7885"/>
    <property type="match status" value="1"/>
</dbReference>
<evidence type="ECO:0000313" key="3">
    <source>
        <dbReference type="EMBL" id="PQO33480.1"/>
    </source>
</evidence>
<feature type="transmembrane region" description="Helical" evidence="1">
    <location>
        <begin position="12"/>
        <end position="35"/>
    </location>
</feature>
<feature type="domain" description="F-box/LRR-repeat protein 15-like leucin rich repeat" evidence="2">
    <location>
        <begin position="373"/>
        <end position="491"/>
    </location>
</feature>
<dbReference type="Pfam" id="PF13516">
    <property type="entry name" value="LRR_6"/>
    <property type="match status" value="1"/>
</dbReference>
<sequence>MPRPLSKFAVRSLMLLLMLGAMVLCFLLVFVFPIVRQHTIADHLNSHGVKVEWETSGSPWVEKYLGSYWSTEVVSVRVRGKENTQEWVSWLPGLRSLRQLTIVGSRLKDDDLRYVAGLTQLECLDIQENAITDKGLAYLKSLHNLQTLIHSEPVGRDGIDILAALPSLKMEYLKVNQVAAHDLKRFKQLSEIRQLDISHPVGDDWATAMAVCTNLQALDLTDASLSDQQLIAIVQANPLTMLYLTDVPVGESILPFLHGRTELTRLGLMRTGVSYEKMLEHLGTKAGYILLSDNAIMLLDYGETGRQLHWEGELPIEKIGALEYCQECIHLRVQGESYQGCDLSFLCEMPLLEGVTFGFPLTDEDLKAISRASKLKDIQLTGPQQVTPQGIAYLRNLPQLESMDLYDAGLTDAHFKGIGEIRTLNRFSVFVSKITSNGMAHLCQLQSLERLSLYDCESLDDAALPHIAKLNSLSGLQFKNVPITDQGLPCLYGMPNLIYVSLDETNCTAEGEQALDKMLPSYIHEGDPYFFEP</sequence>
<dbReference type="Gene3D" id="3.80.10.10">
    <property type="entry name" value="Ribonuclease Inhibitor"/>
    <property type="match status" value="4"/>
</dbReference>